<dbReference type="PROSITE" id="PS50026">
    <property type="entry name" value="EGF_3"/>
    <property type="match status" value="2"/>
</dbReference>
<evidence type="ECO:0000256" key="8">
    <source>
        <dbReference type="ARBA" id="ARBA00023136"/>
    </source>
</evidence>
<dbReference type="SUPFAM" id="SSF57196">
    <property type="entry name" value="EGF/Laminin"/>
    <property type="match status" value="1"/>
</dbReference>
<dbReference type="Gene3D" id="2.60.120.260">
    <property type="entry name" value="Galactose-binding domain-like"/>
    <property type="match status" value="1"/>
</dbReference>
<protein>
    <recommendedName>
        <fullName evidence="20">Contactin-associated protein-like 4</fullName>
    </recommendedName>
</protein>
<feature type="compositionally biased region" description="Polar residues" evidence="12">
    <location>
        <begin position="1222"/>
        <end position="1237"/>
    </location>
</feature>
<feature type="domain" description="Fibrinogen C-terminal" evidence="17">
    <location>
        <begin position="523"/>
        <end position="575"/>
    </location>
</feature>
<dbReference type="Pfam" id="PF02210">
    <property type="entry name" value="Laminin_G_2"/>
    <property type="match status" value="4"/>
</dbReference>
<name>A0AAV9RK09_9TELE</name>
<dbReference type="PROSITE" id="PS01285">
    <property type="entry name" value="FA58C_1"/>
    <property type="match status" value="1"/>
</dbReference>
<evidence type="ECO:0000256" key="7">
    <source>
        <dbReference type="ARBA" id="ARBA00022989"/>
    </source>
</evidence>
<organism evidence="18 19">
    <name type="scientific">Crenichthys baileyi</name>
    <name type="common">White River springfish</name>
    <dbReference type="NCBI Taxonomy" id="28760"/>
    <lineage>
        <taxon>Eukaryota</taxon>
        <taxon>Metazoa</taxon>
        <taxon>Chordata</taxon>
        <taxon>Craniata</taxon>
        <taxon>Vertebrata</taxon>
        <taxon>Euteleostomi</taxon>
        <taxon>Actinopterygii</taxon>
        <taxon>Neopterygii</taxon>
        <taxon>Teleostei</taxon>
        <taxon>Neoteleostei</taxon>
        <taxon>Acanthomorphata</taxon>
        <taxon>Ovalentaria</taxon>
        <taxon>Atherinomorphae</taxon>
        <taxon>Cyprinodontiformes</taxon>
        <taxon>Goodeidae</taxon>
        <taxon>Crenichthys</taxon>
    </lineage>
</organism>
<evidence type="ECO:0000256" key="6">
    <source>
        <dbReference type="ARBA" id="ARBA00022737"/>
    </source>
</evidence>
<dbReference type="PANTHER" id="PTHR15036:SF40">
    <property type="entry name" value="CONTACTIN-ASSOCIATED PROTEIN-LIKE 4"/>
    <property type="match status" value="1"/>
</dbReference>
<evidence type="ECO:0008006" key="20">
    <source>
        <dbReference type="Google" id="ProtNLM"/>
    </source>
</evidence>
<gene>
    <name evidence="18" type="ORF">CRENBAI_013274</name>
</gene>
<evidence type="ECO:0000313" key="18">
    <source>
        <dbReference type="EMBL" id="KAK5609273.1"/>
    </source>
</evidence>
<dbReference type="InterPro" id="IPR000421">
    <property type="entry name" value="FA58C"/>
</dbReference>
<dbReference type="CDD" id="cd00057">
    <property type="entry name" value="FA58C"/>
    <property type="match status" value="1"/>
</dbReference>
<dbReference type="FunFam" id="2.60.120.260:FF:000016">
    <property type="entry name" value="Contactin-associated protein-like 4 isoform 1"/>
    <property type="match status" value="1"/>
</dbReference>
<dbReference type="Gene3D" id="2.60.120.200">
    <property type="match status" value="4"/>
</dbReference>
<feature type="region of interest" description="Disordered" evidence="12">
    <location>
        <begin position="1144"/>
        <end position="1165"/>
    </location>
</feature>
<dbReference type="SUPFAM" id="SSF56496">
    <property type="entry name" value="Fibrinogen C-terminal domain-like"/>
    <property type="match status" value="1"/>
</dbReference>
<dbReference type="SUPFAM" id="SSF49899">
    <property type="entry name" value="Concanavalin A-like lectins/glucanases"/>
    <property type="match status" value="4"/>
</dbReference>
<dbReference type="CDD" id="cd00110">
    <property type="entry name" value="LamG"/>
    <property type="match status" value="4"/>
</dbReference>
<feature type="domain" description="EGF-like" evidence="16">
    <location>
        <begin position="897"/>
        <end position="935"/>
    </location>
</feature>
<comment type="caution">
    <text evidence="10">Lacks conserved residue(s) required for the propagation of feature annotation.</text>
</comment>
<feature type="disulfide bond" evidence="11">
    <location>
        <begin position="869"/>
        <end position="896"/>
    </location>
</feature>
<dbReference type="Gene3D" id="2.10.25.10">
    <property type="entry name" value="Laminin"/>
    <property type="match status" value="1"/>
</dbReference>
<evidence type="ECO:0000256" key="1">
    <source>
        <dbReference type="ARBA" id="ARBA00004479"/>
    </source>
</evidence>
<dbReference type="InterPro" id="IPR000742">
    <property type="entry name" value="EGF"/>
</dbReference>
<feature type="domain" description="Laminin G" evidence="15">
    <location>
        <begin position="308"/>
        <end position="485"/>
    </location>
</feature>
<dbReference type="InterPro" id="IPR013320">
    <property type="entry name" value="ConA-like_dom_sf"/>
</dbReference>
<accession>A0AAV9RK09</accession>
<feature type="domain" description="Laminin G" evidence="15">
    <location>
        <begin position="126"/>
        <end position="302"/>
    </location>
</feature>
<reference evidence="18 19" key="1">
    <citation type="submission" date="2021-06" db="EMBL/GenBank/DDBJ databases">
        <authorList>
            <person name="Palmer J.M."/>
        </authorList>
    </citation>
    <scope>NUCLEOTIDE SEQUENCE [LARGE SCALE GENOMIC DNA]</scope>
    <source>
        <strain evidence="18 19">MEX-2019</strain>
        <tissue evidence="18">Muscle</tissue>
    </source>
</reference>
<dbReference type="InterPro" id="IPR008979">
    <property type="entry name" value="Galactose-bd-like_sf"/>
</dbReference>
<dbReference type="InterPro" id="IPR050372">
    <property type="entry name" value="Neurexin-related_CASP"/>
</dbReference>
<dbReference type="PROSITE" id="PS51406">
    <property type="entry name" value="FIBRINOGEN_C_2"/>
    <property type="match status" value="1"/>
</dbReference>
<feature type="region of interest" description="Disordered" evidence="12">
    <location>
        <begin position="1222"/>
        <end position="1244"/>
    </location>
</feature>
<evidence type="ECO:0000256" key="10">
    <source>
        <dbReference type="PROSITE-ProRule" id="PRU00076"/>
    </source>
</evidence>
<dbReference type="EMBL" id="JAHHUM010001755">
    <property type="protein sequence ID" value="KAK5609273.1"/>
    <property type="molecule type" value="Genomic_DNA"/>
</dbReference>
<dbReference type="SMART" id="SM00282">
    <property type="entry name" value="LamG"/>
    <property type="match status" value="4"/>
</dbReference>
<feature type="domain" description="F5/8 type C" evidence="14">
    <location>
        <begin position="1"/>
        <end position="120"/>
    </location>
</feature>
<dbReference type="PROSITE" id="PS50022">
    <property type="entry name" value="FA58C_3"/>
    <property type="match status" value="1"/>
</dbReference>
<sequence length="1244" mass="138026">MQTDRKQHGAGGWSPLNSDKYQWLEVDLGGRTQITAVATQGRYGSSDWQTAYQLMFSDSGHNWKQYRWEGHIGAFPGNSNADSVVQHKLRHLVIARFVRLIPLDWNPNGRIGLRLEAYGCLYNSDTANFDGDSSLFFKLSPRPIQTSAGSIYLKFKTMRNSGILLHAEGQNELSFTLELQKGQLLLLLRKGRSLSVDKLHLESLGSLLDDQHWHLAAVEHHSSNLNLTVDKNTKWVAIPPWFTHWDYDQMTVGAVQNRSSRNSNRNFHGCLENLVYNGLNLIELAKQKDQRVTVMGNVTFSCSEPVYVAVTFTGPQSSLRLPGATELHLAGTSVELQFRTWEKEGLLLTFDLPKREGTVWLHLKEATVYLQIHTADRAPLELKAGSALNDGQWHSVGLKSGQEDLTITVDGTTGASASPAYLITPGGQLFFGGCPAVGNSHECRNPFKAFQGCMRLLTVKEQLVDLIKVQQRLMGDYSNLQTDMCGIIDRCSPSHCEHGGSCTQSWSTFRCNCSSTGYSGATCHSSIYEQSCEAYKHRGNTSGYYYIDVDGSGPINPQLIFCNITEDKTWTVIQHNNTELTKIQPSIERNQHFEYTVNEEQLLAIISQSEYCEQELTYHCRKSRLLNTPDGAPLSWWVGGPGVGQRQTYWGGALPGSQQCACSLQENCVDHKHHCNCDAEHTAWVNDSGLLTHKESLPVRSLVLGDVQKPGSESSYMVGPLRCYGDNSVWDSAFFDKETSYLHFPTFHGELSADISLLFKTTSSSGVLLENLGIRDFIRLELSSSTEVLFSFDVGNGPLEVRVKAGVPLNDNRWHRIQAERNVREASLRLDELPAATMESPADGHIHLQLNSQLFVGGTASRQKGFRGCIRSLRLNGITLDLEKRAKVTPGVQAGCPGHCSTYGALCQNQGRCVEKTKSFSCDCSSSAYTGAFCDKDVSVSFKPETSIRYIFKEKLVNESNRRSSSPSSPIMPNMNLRAETISLSFRTSQIPALLLYVVSNRREYLVLLLNKQEQLEVRYRLESSKEEEILRSKVRNLADRQLHSVSVSRLANSVTIQVDQHNRENFNLTSGVEFNDISSLILGRFHNSPDLDPELAQLGPLGFTGCLSAVLFNSISPLKAALLRPSTSPVVVTGPIIQSSCGSDSANPYAAENTHHQSDQSGSVGGGQPLLNALRSDSALIGGLIAVVIFGIVSALAILARFLHRRKRTCQNQELKKTEDNNGLQFASQTRYGPTENQKEYFI</sequence>
<comment type="subcellular location">
    <subcellularLocation>
        <location evidence="1">Membrane</location>
        <topology evidence="1">Single-pass type I membrane protein</topology>
    </subcellularLocation>
</comment>
<dbReference type="Gene3D" id="2.60.120.1000">
    <property type="match status" value="1"/>
</dbReference>
<feature type="transmembrane region" description="Helical" evidence="13">
    <location>
        <begin position="1180"/>
        <end position="1204"/>
    </location>
</feature>
<proteinExistence type="inferred from homology"/>
<evidence type="ECO:0000256" key="3">
    <source>
        <dbReference type="ARBA" id="ARBA00022536"/>
    </source>
</evidence>
<dbReference type="SMART" id="SM00181">
    <property type="entry name" value="EGF"/>
    <property type="match status" value="2"/>
</dbReference>
<keyword evidence="8 13" id="KW-0472">Membrane</keyword>
<evidence type="ECO:0000313" key="19">
    <source>
        <dbReference type="Proteomes" id="UP001311232"/>
    </source>
</evidence>
<evidence type="ECO:0000259" key="14">
    <source>
        <dbReference type="PROSITE" id="PS50022"/>
    </source>
</evidence>
<feature type="domain" description="Laminin G" evidence="15">
    <location>
        <begin position="731"/>
        <end position="896"/>
    </location>
</feature>
<comment type="caution">
    <text evidence="18">The sequence shown here is derived from an EMBL/GenBank/DDBJ whole genome shotgun (WGS) entry which is preliminary data.</text>
</comment>
<keyword evidence="4 13" id="KW-0812">Transmembrane</keyword>
<dbReference type="InterPro" id="IPR002181">
    <property type="entry name" value="Fibrinogen_a/b/g_C_dom"/>
</dbReference>
<evidence type="ECO:0000259" key="17">
    <source>
        <dbReference type="PROSITE" id="PS51406"/>
    </source>
</evidence>
<dbReference type="Pfam" id="PF00754">
    <property type="entry name" value="F5_F8_type_C"/>
    <property type="match status" value="1"/>
</dbReference>
<dbReference type="PANTHER" id="PTHR15036">
    <property type="entry name" value="PIKACHURIN-LIKE PROTEIN"/>
    <property type="match status" value="1"/>
</dbReference>
<dbReference type="InterPro" id="IPR001791">
    <property type="entry name" value="Laminin_G"/>
</dbReference>
<evidence type="ECO:0000256" key="11">
    <source>
        <dbReference type="PROSITE-ProRule" id="PRU00122"/>
    </source>
</evidence>
<keyword evidence="6" id="KW-0677">Repeat</keyword>
<dbReference type="InterPro" id="IPR036056">
    <property type="entry name" value="Fibrinogen-like_C"/>
</dbReference>
<dbReference type="CDD" id="cd00054">
    <property type="entry name" value="EGF_CA"/>
    <property type="match status" value="2"/>
</dbReference>
<feature type="domain" description="EGF-like" evidence="16">
    <location>
        <begin position="487"/>
        <end position="524"/>
    </location>
</feature>
<evidence type="ECO:0000256" key="12">
    <source>
        <dbReference type="SAM" id="MobiDB-lite"/>
    </source>
</evidence>
<evidence type="ECO:0000259" key="16">
    <source>
        <dbReference type="PROSITE" id="PS50026"/>
    </source>
</evidence>
<keyword evidence="5" id="KW-0732">Signal</keyword>
<dbReference type="SUPFAM" id="SSF49785">
    <property type="entry name" value="Galactose-binding domain-like"/>
    <property type="match status" value="1"/>
</dbReference>
<dbReference type="PROSITE" id="PS50025">
    <property type="entry name" value="LAM_G_DOMAIN"/>
    <property type="match status" value="4"/>
</dbReference>
<feature type="domain" description="Laminin G" evidence="15">
    <location>
        <begin position="959"/>
        <end position="1142"/>
    </location>
</feature>
<dbReference type="Proteomes" id="UP001311232">
    <property type="component" value="Unassembled WGS sequence"/>
</dbReference>
<keyword evidence="9 11" id="KW-1015">Disulfide bond</keyword>
<evidence type="ECO:0000259" key="15">
    <source>
        <dbReference type="PROSITE" id="PS50025"/>
    </source>
</evidence>
<dbReference type="AlphaFoldDB" id="A0AAV9RK09"/>
<dbReference type="FunFam" id="2.60.120.200:FF:000026">
    <property type="entry name" value="contactin-associated protein-like 4 isoform X1"/>
    <property type="match status" value="1"/>
</dbReference>
<evidence type="ECO:0000256" key="2">
    <source>
        <dbReference type="ARBA" id="ARBA00010241"/>
    </source>
</evidence>
<evidence type="ECO:0000256" key="13">
    <source>
        <dbReference type="SAM" id="Phobius"/>
    </source>
</evidence>
<evidence type="ECO:0000256" key="5">
    <source>
        <dbReference type="ARBA" id="ARBA00022729"/>
    </source>
</evidence>
<dbReference type="GO" id="GO:0016020">
    <property type="term" value="C:membrane"/>
    <property type="evidence" value="ECO:0007669"/>
    <property type="project" value="UniProtKB-SubCell"/>
</dbReference>
<keyword evidence="7 13" id="KW-1133">Transmembrane helix</keyword>
<keyword evidence="19" id="KW-1185">Reference proteome</keyword>
<dbReference type="SMART" id="SM00231">
    <property type="entry name" value="FA58C"/>
    <property type="match status" value="1"/>
</dbReference>
<evidence type="ECO:0000256" key="4">
    <source>
        <dbReference type="ARBA" id="ARBA00022692"/>
    </source>
</evidence>
<comment type="similarity">
    <text evidence="2">Belongs to the neurexin family.</text>
</comment>
<keyword evidence="3 10" id="KW-0245">EGF-like domain</keyword>
<evidence type="ECO:0000256" key="9">
    <source>
        <dbReference type="ARBA" id="ARBA00023157"/>
    </source>
</evidence>